<sequence length="200" mass="23473">MPKNLDSPKRIRYALQELFAVDLEKLKKKVNKLIIQRFERLEELPTKKVDAQELEENDRKIAQQLQEAFIEENKKSKRNVGKGKITKSKEKSIKEKRKKKRGTTNNLLASKNLLLSPKLQNILGETELSRTQVVKKIWDYIKKHNLQNPEDKREILCDGLMKPVFGKKVTMFDMNKLLSKHLYNPDDVLEQKPVENTHND</sequence>
<comment type="subcellular location">
    <subcellularLocation>
        <location evidence="1">Nucleus</location>
    </subcellularLocation>
</comment>
<evidence type="ECO:0000256" key="3">
    <source>
        <dbReference type="ARBA" id="ARBA00023163"/>
    </source>
</evidence>
<dbReference type="PROSITE" id="PS51925">
    <property type="entry name" value="SWIB_MDM2"/>
    <property type="match status" value="1"/>
</dbReference>
<dbReference type="GO" id="GO:0000500">
    <property type="term" value="C:RNA polymerase I upstream activating factor complex"/>
    <property type="evidence" value="ECO:0007669"/>
    <property type="project" value="UniProtKB-ARBA"/>
</dbReference>
<dbReference type="SUPFAM" id="SSF47592">
    <property type="entry name" value="SWIB/MDM2 domain"/>
    <property type="match status" value="1"/>
</dbReference>
<evidence type="ECO:0000256" key="5">
    <source>
        <dbReference type="SAM" id="MobiDB-lite"/>
    </source>
</evidence>
<proteinExistence type="predicted"/>
<evidence type="ECO:0000256" key="4">
    <source>
        <dbReference type="ARBA" id="ARBA00023242"/>
    </source>
</evidence>
<name>A0A376B4E2_9ASCO</name>
<dbReference type="CDD" id="cd10567">
    <property type="entry name" value="SWIB-MDM2_like"/>
    <property type="match status" value="1"/>
</dbReference>
<gene>
    <name evidence="7" type="ORF">SCODWIG_01210</name>
</gene>
<accession>A0A376B4E2</accession>
<dbReference type="Pfam" id="PF02201">
    <property type="entry name" value="SWIB"/>
    <property type="match status" value="1"/>
</dbReference>
<evidence type="ECO:0000256" key="1">
    <source>
        <dbReference type="ARBA" id="ARBA00004123"/>
    </source>
</evidence>
<feature type="domain" description="DM2" evidence="6">
    <location>
        <begin position="108"/>
        <end position="184"/>
    </location>
</feature>
<keyword evidence="4" id="KW-0539">Nucleus</keyword>
<dbReference type="AlphaFoldDB" id="A0A376B4E2"/>
<dbReference type="SMART" id="SM00151">
    <property type="entry name" value="SWIB"/>
    <property type="match status" value="1"/>
</dbReference>
<dbReference type="InterPro" id="IPR003121">
    <property type="entry name" value="SWIB_MDM2_domain"/>
</dbReference>
<dbReference type="Gene3D" id="1.10.245.10">
    <property type="entry name" value="SWIB/MDM2 domain"/>
    <property type="match status" value="1"/>
</dbReference>
<dbReference type="FunFam" id="1.10.245.10:FF:000004">
    <property type="entry name" value="Upstream activation factor subunit"/>
    <property type="match status" value="1"/>
</dbReference>
<dbReference type="Proteomes" id="UP000262825">
    <property type="component" value="Unassembled WGS sequence"/>
</dbReference>
<dbReference type="GO" id="GO:0001181">
    <property type="term" value="F:RNA polymerase I general transcription initiation factor activity"/>
    <property type="evidence" value="ECO:0007669"/>
    <property type="project" value="UniProtKB-ARBA"/>
</dbReference>
<evidence type="ECO:0000259" key="6">
    <source>
        <dbReference type="PROSITE" id="PS51925"/>
    </source>
</evidence>
<evidence type="ECO:0000313" key="7">
    <source>
        <dbReference type="EMBL" id="SSD59449.1"/>
    </source>
</evidence>
<keyword evidence="3" id="KW-0804">Transcription</keyword>
<dbReference type="PANTHER" id="PTHR13844">
    <property type="entry name" value="SWI/SNF-RELATED MATRIX-ASSOCIATED ACTIN-DEPENDENT REGULATOR OF CHROMATIN SUBFAMILY D"/>
    <property type="match status" value="1"/>
</dbReference>
<organism evidence="7 8">
    <name type="scientific">Saccharomycodes ludwigii</name>
    <dbReference type="NCBI Taxonomy" id="36035"/>
    <lineage>
        <taxon>Eukaryota</taxon>
        <taxon>Fungi</taxon>
        <taxon>Dikarya</taxon>
        <taxon>Ascomycota</taxon>
        <taxon>Saccharomycotina</taxon>
        <taxon>Saccharomycetes</taxon>
        <taxon>Saccharomycodales</taxon>
        <taxon>Saccharomycodaceae</taxon>
        <taxon>Saccharomycodes</taxon>
    </lineage>
</organism>
<feature type="region of interest" description="Disordered" evidence="5">
    <location>
        <begin position="76"/>
        <end position="106"/>
    </location>
</feature>
<feature type="compositionally biased region" description="Basic residues" evidence="5">
    <location>
        <begin position="76"/>
        <end position="86"/>
    </location>
</feature>
<reference evidence="8" key="1">
    <citation type="submission" date="2018-06" db="EMBL/GenBank/DDBJ databases">
        <authorList>
            <person name="Guldener U."/>
        </authorList>
    </citation>
    <scope>NUCLEOTIDE SEQUENCE [LARGE SCALE GENOMIC DNA]</scope>
    <source>
        <strain evidence="8">UTAD17</strain>
    </source>
</reference>
<keyword evidence="8" id="KW-1185">Reference proteome</keyword>
<dbReference type="InterPro" id="IPR019835">
    <property type="entry name" value="SWIB_domain"/>
</dbReference>
<dbReference type="InterPro" id="IPR036885">
    <property type="entry name" value="SWIB_MDM2_dom_sf"/>
</dbReference>
<protein>
    <submittedName>
        <fullName evidence="7">Related to Protein TRI1</fullName>
    </submittedName>
</protein>
<evidence type="ECO:0000313" key="8">
    <source>
        <dbReference type="Proteomes" id="UP000262825"/>
    </source>
</evidence>
<evidence type="ECO:0000256" key="2">
    <source>
        <dbReference type="ARBA" id="ARBA00023015"/>
    </source>
</evidence>
<keyword evidence="2" id="KW-0805">Transcription regulation</keyword>
<dbReference type="VEuPathDB" id="FungiDB:SCODWIG_01210"/>
<dbReference type="EMBL" id="UFAJ01000143">
    <property type="protein sequence ID" value="SSD59449.1"/>
    <property type="molecule type" value="Genomic_DNA"/>
</dbReference>